<name>A0A318H3H9_9BURK</name>
<dbReference type="AlphaFoldDB" id="A0A318H3H9"/>
<keyword evidence="2" id="KW-1185">Reference proteome</keyword>
<protein>
    <submittedName>
        <fullName evidence="1">Prepilin-type N-terminal cleavage/methylation domain-containing protein</fullName>
    </submittedName>
</protein>
<dbReference type="Proteomes" id="UP000247811">
    <property type="component" value="Unassembled WGS sequence"/>
</dbReference>
<dbReference type="Gene3D" id="3.30.700.10">
    <property type="entry name" value="Glycoprotein, Type 4 Pilin"/>
    <property type="match status" value="1"/>
</dbReference>
<reference evidence="1 2" key="1">
    <citation type="submission" date="2018-05" db="EMBL/GenBank/DDBJ databases">
        <title>Genomic Encyclopedia of Type Strains, Phase IV (KMG-IV): sequencing the most valuable type-strain genomes for metagenomic binning, comparative biology and taxonomic classification.</title>
        <authorList>
            <person name="Goeker M."/>
        </authorList>
    </citation>
    <scope>NUCLEOTIDE SEQUENCE [LARGE SCALE GENOMIC DNA]</scope>
    <source>
        <strain evidence="1 2">DSM 566</strain>
    </source>
</reference>
<dbReference type="RefSeq" id="WP_110400676.1">
    <property type="nucleotide sequence ID" value="NZ_QJJS01000007.1"/>
</dbReference>
<dbReference type="OrthoDB" id="5956286at2"/>
<dbReference type="SUPFAM" id="SSF54523">
    <property type="entry name" value="Pili subunits"/>
    <property type="match status" value="1"/>
</dbReference>
<dbReference type="NCBIfam" id="TIGR02532">
    <property type="entry name" value="IV_pilin_GFxxxE"/>
    <property type="match status" value="1"/>
</dbReference>
<dbReference type="PROSITE" id="PS00409">
    <property type="entry name" value="PROKAR_NTER_METHYL"/>
    <property type="match status" value="1"/>
</dbReference>
<organism evidence="1 2">
    <name type="scientific">Sphaerotilus hippei</name>
    <dbReference type="NCBI Taxonomy" id="744406"/>
    <lineage>
        <taxon>Bacteria</taxon>
        <taxon>Pseudomonadati</taxon>
        <taxon>Pseudomonadota</taxon>
        <taxon>Betaproteobacteria</taxon>
        <taxon>Burkholderiales</taxon>
        <taxon>Sphaerotilaceae</taxon>
        <taxon>Sphaerotilus</taxon>
    </lineage>
</organism>
<gene>
    <name evidence="1" type="ORF">C7444_107168</name>
</gene>
<comment type="caution">
    <text evidence="1">The sequence shown here is derived from an EMBL/GenBank/DDBJ whole genome shotgun (WGS) entry which is preliminary data.</text>
</comment>
<dbReference type="InterPro" id="IPR012902">
    <property type="entry name" value="N_methyl_site"/>
</dbReference>
<sequence length="191" mass="19763">MLSRTRGFSLIELLVTLSVAALILVAAAPQMTAWMANARVRNMAEQLINGIRLAQSVAMQRGRQAAFVLTSAAPAVSATPVANGPNWYVQTLPLLTGETVSDATAFVQGSTISTGSRASLTGPAVVCFNSIGRQVSNTSTGLGSNCSAAAQTYDVTATGGTLRLRITITTGGQVRLCNRDKTLSSTVPDGC</sequence>
<dbReference type="EMBL" id="QJJS01000007">
    <property type="protein sequence ID" value="PXW96262.1"/>
    <property type="molecule type" value="Genomic_DNA"/>
</dbReference>
<evidence type="ECO:0000313" key="2">
    <source>
        <dbReference type="Proteomes" id="UP000247811"/>
    </source>
</evidence>
<accession>A0A318H3H9</accession>
<evidence type="ECO:0000313" key="1">
    <source>
        <dbReference type="EMBL" id="PXW96262.1"/>
    </source>
</evidence>
<dbReference type="Pfam" id="PF07963">
    <property type="entry name" value="N_methyl"/>
    <property type="match status" value="1"/>
</dbReference>
<dbReference type="InterPro" id="IPR045584">
    <property type="entry name" value="Pilin-like"/>
</dbReference>
<proteinExistence type="predicted"/>